<organism evidence="1 2">
    <name type="scientific">Bordetella phage vB_BbrP_BB8</name>
    <dbReference type="NCBI Taxonomy" id="2587820"/>
    <lineage>
        <taxon>Viruses</taxon>
        <taxon>Duplodnaviria</taxon>
        <taxon>Heunggongvirae</taxon>
        <taxon>Uroviricota</taxon>
        <taxon>Caudoviricetes</taxon>
        <taxon>Autographivirales</taxon>
        <taxon>Autographivirales incertae sedis</taxon>
        <taxon>Vistulavirus</taxon>
        <taxon>Vistulavirus BB8</taxon>
    </lineage>
</organism>
<reference evidence="1 2" key="1">
    <citation type="submission" date="2019-05" db="EMBL/GenBank/DDBJ databases">
        <authorList>
            <person name="Karczewska-Golec J."/>
            <person name="Decewicz P."/>
            <person name="Golec P."/>
        </authorList>
    </citation>
    <scope>NUCLEOTIDE SEQUENCE [LARGE SCALE GENOMIC DNA]</scope>
</reference>
<accession>A0A4Y5TNT8</accession>
<protein>
    <submittedName>
        <fullName evidence="1">Uncharacterized protein</fullName>
    </submittedName>
</protein>
<keyword evidence="2" id="KW-1185">Reference proteome</keyword>
<dbReference type="Proteomes" id="UP000315813">
    <property type="component" value="Segment"/>
</dbReference>
<dbReference type="EMBL" id="MK984681">
    <property type="protein sequence ID" value="QDB71006.1"/>
    <property type="molecule type" value="Genomic_DNA"/>
</dbReference>
<evidence type="ECO:0000313" key="2">
    <source>
        <dbReference type="Proteomes" id="UP000315813"/>
    </source>
</evidence>
<sequence>MATILIILVLNLGQISGIYVGQFDSPKMCERSIPEAIQKYGNDKRIVEAEAATILCIPKQEA</sequence>
<proteinExistence type="predicted"/>
<name>A0A4Y5TNT8_9CAUD</name>
<gene>
    <name evidence="1" type="ORF">bb8_p31</name>
</gene>
<evidence type="ECO:0000313" key="1">
    <source>
        <dbReference type="EMBL" id="QDB71006.1"/>
    </source>
</evidence>